<dbReference type="GO" id="GO:0005829">
    <property type="term" value="C:cytosol"/>
    <property type="evidence" value="ECO:0007669"/>
    <property type="project" value="UniProtKB-SubCell"/>
</dbReference>
<dbReference type="STRING" id="883114.HMPREF9709_00193"/>
<sequence>MKGYRRVLSFILALTIIFGYIPALFNGMPSVNAEKELPKTSLRPKSDGIHMKDILKWTPDTGLNGQINKSSIQKVDRSKGKVVNPLANGDGKVQVLSLMNAKGDNVSSVGSDMFKSYAFDFWQYVNSMIFWDGMIPTPDVIDAAHRNGVPLYGTLFFAWSTSIEDNRLFAEFIKEDSEGSKTFPVARKLAEIAKHYGFDGYFINQETTGSLTSGKGEQMRDFMLYAKKYAAEELKYPILFSWYDAMANSGNRNHYNAVNAYNDYYVKPVGEYVPAEDFFMNFNWSSSNIQNTAKHMESIGRNPFDAYAGFELQANSYNTNINRNALLDENKKLLTSIGLFTPDSIQGLSIDGEDYHEQERKFWVGFDGDPVTSDDSHRWSGMARFVADKTPVTSLPFKTFFNTGHGRQWFIDGKVSKTEEWTARSVQEVLPTWRWWIRSNTDSVLKGRYDFDKAYNSGNSITFEGNLAKPSTNDIMLYSTDFTPSNDTKFRLTFNGGKDSVVKIGFSSDKEYGKDTYKYYTLDTSKSQDKWYTQEFDLSQFNKQDVKSIKLQIENPAAVNDYKFNLGELSIYDDAKVVDKVSNFEVAESLVHTAKTAEAIVKFDRVEGADYYEVYQKTNNEWKLVTASSSNVVYLADLTRSAEDKGTVQDLQVIAVGKNGTKSEPTTTTVDWKITVNDTEELPIDPENVVLGAEVTAVSGENEGELGRNALNGTISGNSDKWCTSAYTGYLDIKLTQPRTVRRWVVEHAGAGGESVNDGKMNTKDFDLQYKINPEDEWTTLKSINNNIAHVTDVNIEKPVTAQYWRLNIRAAHNGTPWGAIRIYNWKMYEVEDDNLSDTIPMQYVEVKNVKDDLYTVNFAKVNANTNVKIYKDAAKKELLAEKTQTEEGELLIDNVKIEGKEGLIYYTTTTLGQIESPVLAAHYEKATKEISSIKLIEQPKKLNYFIDEELELLGAKIEITYNDETKEVLSLPNIYVKVDGFDSSKEGKNTLTFTYNGIKLDDTVELSIKKRPEVVEISFTEAPESELTQFDEFNESKGKVQLKYDNGEVEEVSILDSRLVVSWSGTDKVGSFEYKVSYGDLTITAPYTVKAAEINYQRLEQKLAEIEAIKETDKYLNATKESQETLDKKVEEAQALLNNAQSQDDVDLMVTILQKAIDSLEQEQTEEIDYKELEDKLAEIEKIKQTDRYLKADQRIKDAFDLQVEDAKALLNNASEQIEVDVMVTVLDMVIETLPKETIDETEKETEDEEQIYHGWKQVNDKWFYFDKGVQAKSEWKWIDKSWKFFNYKGESMAQTYKENGMTWLSLEGPNTRYHKGWWTHPDSGFRYYFRLTSGTMVKGKQFIEGAWRYFRPSGTLATGWQKLPLGWMYFR</sequence>
<dbReference type="OrthoDB" id="1089471at2"/>
<dbReference type="InterPro" id="IPR032979">
    <property type="entry name" value="ENGase"/>
</dbReference>
<dbReference type="Gene3D" id="2.60.120.260">
    <property type="entry name" value="Galactose-binding domain-like"/>
    <property type="match status" value="2"/>
</dbReference>
<gene>
    <name evidence="3" type="ORF">HMPREF9709_00193</name>
</gene>
<dbReference type="PANTHER" id="PTHR13246">
    <property type="entry name" value="ENDO BETA N-ACETYLGLUCOSAMINIDASE"/>
    <property type="match status" value="1"/>
</dbReference>
<keyword evidence="4" id="KW-1185">Reference proteome</keyword>
<feature type="non-terminal residue" evidence="3">
    <location>
        <position position="1373"/>
    </location>
</feature>
<evidence type="ECO:0000259" key="2">
    <source>
        <dbReference type="PROSITE" id="PS50022"/>
    </source>
</evidence>
<dbReference type="eggNOG" id="COG4724">
    <property type="taxonomic scope" value="Bacteria"/>
</dbReference>
<dbReference type="RefSeq" id="WP_005397072.1">
    <property type="nucleotide sequence ID" value="NZ_JH601088.1"/>
</dbReference>
<dbReference type="Pfam" id="PF07523">
    <property type="entry name" value="Big_3"/>
    <property type="match status" value="1"/>
</dbReference>
<dbReference type="PROSITE" id="PS50022">
    <property type="entry name" value="FA58C_3"/>
    <property type="match status" value="1"/>
</dbReference>
<dbReference type="eggNOG" id="COG1196">
    <property type="taxonomic scope" value="Bacteria"/>
</dbReference>
<dbReference type="Gene3D" id="3.20.20.80">
    <property type="entry name" value="Glycosidases"/>
    <property type="match status" value="1"/>
</dbReference>
<dbReference type="InterPro" id="IPR054110">
    <property type="entry name" value="EndoD-like_D2"/>
</dbReference>
<dbReference type="InterPro" id="IPR008979">
    <property type="entry name" value="Galactose-bd-like_sf"/>
</dbReference>
<proteinExistence type="predicted"/>
<dbReference type="GeneID" id="96998223"/>
<comment type="caution">
    <text evidence="3">The sequence shown here is derived from an EMBL/GenBank/DDBJ whole genome shotgun (WGS) entry which is preliminary data.</text>
</comment>
<dbReference type="SUPFAM" id="SSF49785">
    <property type="entry name" value="Galactose-binding domain-like"/>
    <property type="match status" value="1"/>
</dbReference>
<evidence type="ECO:0000313" key="3">
    <source>
        <dbReference type="EMBL" id="EHR35887.1"/>
    </source>
</evidence>
<dbReference type="InterPro" id="IPR022038">
    <property type="entry name" value="Ig-like_bact"/>
</dbReference>
<protein>
    <recommendedName>
        <fullName evidence="2">F5/8 type C domain-containing protein</fullName>
    </recommendedName>
</protein>
<evidence type="ECO:0000256" key="1">
    <source>
        <dbReference type="SAM" id="Coils"/>
    </source>
</evidence>
<dbReference type="InterPro" id="IPR000421">
    <property type="entry name" value="FA58C"/>
</dbReference>
<feature type="coiled-coil region" evidence="1">
    <location>
        <begin position="1090"/>
        <end position="1218"/>
    </location>
</feature>
<keyword evidence="1" id="KW-0175">Coiled coil</keyword>
<dbReference type="HOGENOM" id="CLU_245444_0_0_9"/>
<dbReference type="Proteomes" id="UP000004191">
    <property type="component" value="Unassembled WGS sequence"/>
</dbReference>
<dbReference type="Pfam" id="PF00754">
    <property type="entry name" value="F5_F8_type_C"/>
    <property type="match status" value="1"/>
</dbReference>
<dbReference type="InterPro" id="IPR013783">
    <property type="entry name" value="Ig-like_fold"/>
</dbReference>
<name>H3NLI2_9FIRM</name>
<reference evidence="3 4" key="1">
    <citation type="submission" date="2012-01" db="EMBL/GenBank/DDBJ databases">
        <title>The Genome Sequence of Helcococcus kunzii ATCC 51366.</title>
        <authorList>
            <consortium name="The Broad Institute Genome Sequencing Platform"/>
            <person name="Earl A."/>
            <person name="Ward D."/>
            <person name="Feldgarden M."/>
            <person name="Gevers D."/>
            <person name="Huys G."/>
            <person name="Young S.K."/>
            <person name="Zeng Q."/>
            <person name="Gargeya S."/>
            <person name="Fitzgerald M."/>
            <person name="Haas B."/>
            <person name="Abouelleil A."/>
            <person name="Alvarado L."/>
            <person name="Arachchi H.M."/>
            <person name="Berlin A."/>
            <person name="Chapman S.B."/>
            <person name="Gearin G."/>
            <person name="Goldberg J."/>
            <person name="Griggs A."/>
            <person name="Gujja S."/>
            <person name="Hansen M."/>
            <person name="Heiman D."/>
            <person name="Howarth C."/>
            <person name="Larimer J."/>
            <person name="Lui A."/>
            <person name="MacDonald P.J.P."/>
            <person name="McCowen C."/>
            <person name="Montmayeur A."/>
            <person name="Murphy C."/>
            <person name="Neiman D."/>
            <person name="Pearson M."/>
            <person name="Priest M."/>
            <person name="Roberts A."/>
            <person name="Saif S."/>
            <person name="Shea T."/>
            <person name="Sisk P."/>
            <person name="Stolte C."/>
            <person name="Sykes S."/>
            <person name="Wortman J."/>
            <person name="Nusbaum C."/>
            <person name="Birren B."/>
        </authorList>
    </citation>
    <scope>NUCLEOTIDE SEQUENCE [LARGE SCALE GENOMIC DNA]</scope>
    <source>
        <strain evidence="3 4">ATCC 51366</strain>
    </source>
</reference>
<dbReference type="Pfam" id="PF03644">
    <property type="entry name" value="Glyco_hydro_85"/>
    <property type="match status" value="1"/>
</dbReference>
<organism evidence="3 4">
    <name type="scientific">Helcococcus kunzii ATCC 51366</name>
    <dbReference type="NCBI Taxonomy" id="883114"/>
    <lineage>
        <taxon>Bacteria</taxon>
        <taxon>Bacillati</taxon>
        <taxon>Bacillota</taxon>
        <taxon>Tissierellia</taxon>
        <taxon>Tissierellales</taxon>
        <taxon>Peptoniphilaceae</taxon>
        <taxon>Helcococcus</taxon>
    </lineage>
</organism>
<dbReference type="Gene3D" id="2.60.40.3630">
    <property type="match status" value="1"/>
</dbReference>
<dbReference type="Gene3D" id="1.20.120.1850">
    <property type="entry name" value="Ebh helix bundles repeating unit (S and A modules)"/>
    <property type="match status" value="1"/>
</dbReference>
<accession>H3NLI2</accession>
<dbReference type="Pfam" id="PF07554">
    <property type="entry name" value="FIVAR"/>
    <property type="match status" value="2"/>
</dbReference>
<dbReference type="Gene3D" id="2.60.40.10">
    <property type="entry name" value="Immunoglobulins"/>
    <property type="match status" value="1"/>
</dbReference>
<evidence type="ECO:0000313" key="4">
    <source>
        <dbReference type="Proteomes" id="UP000004191"/>
    </source>
</evidence>
<feature type="domain" description="F5/8 type C" evidence="2">
    <location>
        <begin position="677"/>
        <end position="826"/>
    </location>
</feature>
<dbReference type="Gene3D" id="1.20.5.420">
    <property type="entry name" value="Immunoglobulin FC, subunit C"/>
    <property type="match status" value="1"/>
</dbReference>
<dbReference type="Pfam" id="PF21910">
    <property type="entry name" value="GH85_C"/>
    <property type="match status" value="1"/>
</dbReference>
<dbReference type="EMBL" id="AGEI01000004">
    <property type="protein sequence ID" value="EHR35887.1"/>
    <property type="molecule type" value="Genomic_DNA"/>
</dbReference>
<dbReference type="Gene3D" id="2.10.270.10">
    <property type="entry name" value="Cholin Binding"/>
    <property type="match status" value="2"/>
</dbReference>
<dbReference type="SUPFAM" id="SSF69360">
    <property type="entry name" value="Cell wall binding repeat"/>
    <property type="match status" value="1"/>
</dbReference>
<dbReference type="PANTHER" id="PTHR13246:SF1">
    <property type="entry name" value="CYTOSOLIC ENDO-BETA-N-ACETYLGLUCOSAMINIDASE"/>
    <property type="match status" value="1"/>
</dbReference>
<dbReference type="eggNOG" id="COG5263">
    <property type="taxonomic scope" value="Bacteria"/>
</dbReference>
<dbReference type="InterPro" id="IPR005201">
    <property type="entry name" value="TIM_ENGase"/>
</dbReference>
<dbReference type="GO" id="GO:0033925">
    <property type="term" value="F:mannosyl-glycoprotein endo-beta-N-acetylglucosaminidase activity"/>
    <property type="evidence" value="ECO:0007669"/>
    <property type="project" value="InterPro"/>
</dbReference>